<accession>A0A2H4ZPN3</accession>
<feature type="domain" description="Rubredoxin-like" evidence="7">
    <location>
        <begin position="49"/>
        <end position="101"/>
    </location>
</feature>
<dbReference type="CDD" id="cd00730">
    <property type="entry name" value="rubredoxin"/>
    <property type="match status" value="1"/>
</dbReference>
<keyword evidence="6" id="KW-0812">Transmembrane</keyword>
<dbReference type="Gene3D" id="2.20.28.10">
    <property type="match status" value="1"/>
</dbReference>
<keyword evidence="8" id="KW-0934">Plastid</keyword>
<dbReference type="EMBL" id="MG264610">
    <property type="protein sequence ID" value="AUG32480.1"/>
    <property type="molecule type" value="Genomic_DNA"/>
</dbReference>
<keyword evidence="4" id="KW-0408">Iron</keyword>
<dbReference type="PANTHER" id="PTHR47627">
    <property type="entry name" value="RUBREDOXIN"/>
    <property type="match status" value="1"/>
</dbReference>
<dbReference type="Pfam" id="PF00301">
    <property type="entry name" value="Rubredoxin"/>
    <property type="match status" value="1"/>
</dbReference>
<dbReference type="SUPFAM" id="SSF57802">
    <property type="entry name" value="Rubredoxin-like"/>
    <property type="match status" value="1"/>
</dbReference>
<dbReference type="GO" id="GO:0043448">
    <property type="term" value="P:alkane catabolic process"/>
    <property type="evidence" value="ECO:0007669"/>
    <property type="project" value="TreeGrafter"/>
</dbReference>
<gene>
    <name evidence="8" type="ORF">PLO_487</name>
</gene>
<geneLocation type="plastid" evidence="8"/>
<evidence type="ECO:0000313" key="8">
    <source>
        <dbReference type="EMBL" id="AUG32480.1"/>
    </source>
</evidence>
<dbReference type="PROSITE" id="PS50903">
    <property type="entry name" value="RUBREDOXIN_LIKE"/>
    <property type="match status" value="1"/>
</dbReference>
<feature type="region of interest" description="Disordered" evidence="5">
    <location>
        <begin position="1"/>
        <end position="24"/>
    </location>
</feature>
<dbReference type="GO" id="GO:0009055">
    <property type="term" value="F:electron transfer activity"/>
    <property type="evidence" value="ECO:0007669"/>
    <property type="project" value="TreeGrafter"/>
</dbReference>
<keyword evidence="6" id="KW-0472">Membrane</keyword>
<feature type="transmembrane region" description="Helical" evidence="6">
    <location>
        <begin position="130"/>
        <end position="149"/>
    </location>
</feature>
<keyword evidence="1" id="KW-0813">Transport</keyword>
<dbReference type="AlphaFoldDB" id="A0A2H4ZPN3"/>
<evidence type="ECO:0000256" key="1">
    <source>
        <dbReference type="ARBA" id="ARBA00022448"/>
    </source>
</evidence>
<dbReference type="InterPro" id="IPR024935">
    <property type="entry name" value="Rubredoxin_dom"/>
</dbReference>
<proteinExistence type="predicted"/>
<evidence type="ECO:0000256" key="6">
    <source>
        <dbReference type="SAM" id="Phobius"/>
    </source>
</evidence>
<evidence type="ECO:0000256" key="3">
    <source>
        <dbReference type="ARBA" id="ARBA00022982"/>
    </source>
</evidence>
<evidence type="ECO:0000256" key="2">
    <source>
        <dbReference type="ARBA" id="ARBA00022723"/>
    </source>
</evidence>
<evidence type="ECO:0000259" key="7">
    <source>
        <dbReference type="PROSITE" id="PS50903"/>
    </source>
</evidence>
<dbReference type="InterPro" id="IPR050526">
    <property type="entry name" value="Rubredoxin_ET"/>
</dbReference>
<sequence>MREEFEPQPANKMPAIQSGKDGNPSMIPDVILEGKSTQIVSESLDEIRAHRFECRSCGYVYDPGEGIKKFGIEAGTPFIELDETSFRCPVCRSKMGAFKDIGARNKPSGFEENLNYGLGVNRLTPGQKNVLIFGGFGLAFAFFLSLYSLR</sequence>
<organism evidence="8">
    <name type="scientific">Paulinella longichromatophora</name>
    <dbReference type="NCBI Taxonomy" id="1708747"/>
    <lineage>
        <taxon>Eukaryota</taxon>
        <taxon>Sar</taxon>
        <taxon>Rhizaria</taxon>
        <taxon>Cercozoa</taxon>
        <taxon>Imbricatea</taxon>
        <taxon>Silicofilosea</taxon>
        <taxon>Euglyphida</taxon>
        <taxon>Paulinellidae</taxon>
        <taxon>Paulinella</taxon>
    </lineage>
</organism>
<dbReference type="PANTHER" id="PTHR47627:SF1">
    <property type="entry name" value="RUBREDOXIN-1-RELATED"/>
    <property type="match status" value="1"/>
</dbReference>
<keyword evidence="2" id="KW-0479">Metal-binding</keyword>
<dbReference type="InterPro" id="IPR024934">
    <property type="entry name" value="Rubredoxin-like_dom"/>
</dbReference>
<keyword evidence="6" id="KW-1133">Transmembrane helix</keyword>
<evidence type="ECO:0000256" key="5">
    <source>
        <dbReference type="SAM" id="MobiDB-lite"/>
    </source>
</evidence>
<protein>
    <submittedName>
        <fullName evidence="8">Rubredoxin</fullName>
    </submittedName>
</protein>
<evidence type="ECO:0000256" key="4">
    <source>
        <dbReference type="ARBA" id="ARBA00023004"/>
    </source>
</evidence>
<keyword evidence="3" id="KW-0249">Electron transport</keyword>
<name>A0A2H4ZPN3_9EUKA</name>
<dbReference type="GO" id="GO:0005506">
    <property type="term" value="F:iron ion binding"/>
    <property type="evidence" value="ECO:0007669"/>
    <property type="project" value="InterPro"/>
</dbReference>
<reference evidence="8" key="1">
    <citation type="submission" date="2017-10" db="EMBL/GenBank/DDBJ databases">
        <title>Paulinella longichromatophora chromatophore genome.</title>
        <authorList>
            <person name="Lhee D."/>
            <person name="Yoon H.S."/>
        </authorList>
    </citation>
    <scope>NUCLEOTIDE SEQUENCE</scope>
</reference>